<dbReference type="Gene3D" id="1.20.58.1120">
    <property type="match status" value="1"/>
</dbReference>
<feature type="domain" description="AAA+ ATPase" evidence="3">
    <location>
        <begin position="2068"/>
        <end position="2218"/>
    </location>
</feature>
<dbReference type="Pfam" id="PF17852">
    <property type="entry name" value="Dynein_AAA_lid"/>
    <property type="match status" value="1"/>
</dbReference>
<feature type="region of interest" description="Disordered" evidence="2">
    <location>
        <begin position="215"/>
        <end position="235"/>
    </location>
</feature>
<dbReference type="Pfam" id="PF12775">
    <property type="entry name" value="AAA_7"/>
    <property type="match status" value="1"/>
</dbReference>
<feature type="domain" description="AAA+ ATPase" evidence="3">
    <location>
        <begin position="2482"/>
        <end position="2611"/>
    </location>
</feature>
<dbReference type="RefSeq" id="XP_012201801.1">
    <property type="nucleotide sequence ID" value="XM_012346411.1"/>
</dbReference>
<dbReference type="OMA" id="DPISHEN"/>
<dbReference type="InterPro" id="IPR041466">
    <property type="entry name" value="Dynein_AAA5_ext"/>
</dbReference>
<dbReference type="Gene3D" id="1.20.140.100">
    <property type="entry name" value="Dynein heavy chain, N-terminal domain 2"/>
    <property type="match status" value="1"/>
</dbReference>
<dbReference type="GO" id="GO:0005524">
    <property type="term" value="F:ATP binding"/>
    <property type="evidence" value="ECO:0007669"/>
    <property type="project" value="InterPro"/>
</dbReference>
<dbReference type="InterPro" id="IPR035699">
    <property type="entry name" value="AAA_6"/>
</dbReference>
<proteinExistence type="predicted"/>
<dbReference type="InterPro" id="IPR027417">
    <property type="entry name" value="P-loop_NTPase"/>
</dbReference>
<dbReference type="SMART" id="SM00382">
    <property type="entry name" value="AAA"/>
    <property type="match status" value="2"/>
</dbReference>
<dbReference type="InterPro" id="IPR042228">
    <property type="entry name" value="Dynein_linker_3"/>
</dbReference>
<dbReference type="InterPro" id="IPR024317">
    <property type="entry name" value="Dynein_heavy_chain_D4_dom"/>
</dbReference>
<dbReference type="Pfam" id="PF08393">
    <property type="entry name" value="DHC_N2"/>
    <property type="match status" value="1"/>
</dbReference>
<dbReference type="InterPro" id="IPR041228">
    <property type="entry name" value="Dynein_C"/>
</dbReference>
<feature type="region of interest" description="Disordered" evidence="2">
    <location>
        <begin position="172"/>
        <end position="198"/>
    </location>
</feature>
<dbReference type="GO" id="GO:0030286">
    <property type="term" value="C:dynein complex"/>
    <property type="evidence" value="ECO:0007669"/>
    <property type="project" value="InterPro"/>
</dbReference>
<dbReference type="KEGG" id="spar:SPRG_06946"/>
<keyword evidence="1" id="KW-0175">Coiled coil</keyword>
<dbReference type="InterPro" id="IPR003593">
    <property type="entry name" value="AAA+_ATPase"/>
</dbReference>
<dbReference type="EMBL" id="KK583217">
    <property type="protein sequence ID" value="KDO27358.1"/>
    <property type="molecule type" value="Genomic_DNA"/>
</dbReference>
<dbReference type="Pfam" id="PF12780">
    <property type="entry name" value="AAA_8"/>
    <property type="match status" value="1"/>
</dbReference>
<dbReference type="InterPro" id="IPR054354">
    <property type="entry name" value="DYNC2H1-like_lid"/>
</dbReference>
<name>A0A067CA40_SAPPC</name>
<sequence>MDRPTRLPLLTPDTASAINRSKTPLRRPRSLLHTPPPTPAELASVWSFLSAWVQRIVEGDQSAASIPGFGIVFIHVHGHSIRIPHFATHGPFATRHGLKFEDVSALVPLHRVVSLAFRDIAAHCHVDEYTAKSWLEHLVQNVGERMRSSPLVELGLGIGTVTCKQRAIDGHMAQKQQGTMDPDIRPVEPATKRPQPPRSLLAPSQALFHVLPSPEKTITSTPLKPTAPGSPRADQLSGLSRRARALAQAIAPLSPRVSLQKRCADAMPWQLEVKNQDVVLDCPELDAKYPPLLDPFCRTLGVEQVDAIEKFASSDRIGSNYSLPAAHLVIRKHLPTPTASPLVFLNTPNEPDAMVGLPALDIAFHPVAASPPKIELPLVTTSGKPVFSPLPATLPVATRLVTTAPSMAENDGAAARYQYYLEHVISTKDIVPMNPRWTEHIQKLVARALQQLPQARAAAILRAMFDETVANYYFSIKKAVLDYLLLREGTQRRLHIPGGTPAMYQVQMKWKWGEGYAHAIAPTRGWIDRKLLAKDHLSQYLMVLDSHLLALHYVWGDFEKLLLVDLPSTDELASHLVPMDIKTFEKRQLTQAAHVKRLLLDKWFNTAKRILTTAKNEDVLASALLQPKHYFDCVATLMSLQLRGLVVRSIDAYVAFFRKHASSSPLRGLLLSLQLDHTAINFATSLEDATAALLNVLFNIPACFTHVDRVETKFEPSIILGGSPFLWGVGLHEDEVVRAADEIKALLSLSMAHASSVRANYARYAMVAAGDVALEAFMAARHDIAAYAAEIGKFMRFAMQIAAEPNQGQCPSGLFHVDCTSLNAGLIQKASRFIQALFHAFSQATIQINMDIRQQFKLMVSRLSKKPVDLYELVDAEAYLTKLRSQELLELFRSVQDVKHRIQFLIEQVELVPSCPVLSGLSVASELLSSTAKTFEWKNQIEKVIRDGEVALQNERMRIETTFIAKRSRFQAELEELESEVNSFQKKSDLRHATTYVGQLTKVRDAILQARHTIDTIADEEAKLGRSNPTTSSGAPPALLKLRDVTELLSETGKAWASIEPLFASKADVPVLDKASPEAKKFALADSHWRSIMAAVVARPLCLAVIQIDKAADRLRECQALLENVLEGLHMCLELKRTLFPRFFFLSDAELIRALSTHPDALTTRKRSYLSCCFPGIGRLELNGAKEITNVSSSLDESIALSQVVPTEKVATDSWLARLEQGLYTSMQRLQQKDFRKWYLLWPEQTVLVIERYMFTNKIESALREPSSSADARSLRPHKLQDYLSTELEPRLADLTQELREGTHTLLHRINLVTNLIAQLLHARDCTADLIAHEAHLANADAFVWQSQLRVAWNDGNVLLKVLKSSVLYGNEYLGSATTWIVTPNTLKVARVVCSAMAMAKGSAVVGASSIGKATTLHMLASACGKLCMAFECVAHMDAFTRIIKGAAATGTWLLLRNAHNVFNHASIGVLTDLLHRVQEATSLREASVMLHGTKLRLRRGVHIAATFTASQLPRTHDAFLSLFRPVTLIAPDVEMVCRILCDLAGFGNPEMLGKQVAFALATAAKLFPLAATYMQSLRVVKNVVDRAKKLVLKEHAYDAASPAELVSIEGAMLLHVLGDVLSSVIPPSDATASTLQSFLETLASTPLLHKSQDLPHDVMTLALQAHHVMATPSFLLKLQQLYTALGRPQGVVLLGPTMSGKTTLYQTLGHALRLVDERLNPYAHHQNRRSGSADCVAMYQVVSPRSLSIDELYGRLLPNKTFDEGVLTLLLRRLHARSKLEAHGRFWLVMDGALSPSWTDGLHSLLEQDGYLSLLSGERLALPPQTRLLFESTSLVHASPGVVTRTAIVHVAASDLSWQQLYDSWWAKQDDALKELTDVKDAMDSVLDLIDPCLQFATLHFRASSFGPSSLGRMQSFLAILGASVRAAWPKMASMTVKQLFSVGHCAFLLGLVWGIGHTSAHDERVKFDNFLRALAGEPTATTVAATSPTPVPRGKRFQLFFPSNRPELVYAFGLSVDWGLKWELWTDIVPPRLLSVPMPLRSIKELFIPTANSTAVLHYTELFVQTAQHVLLMGPPSTGKSAVVDALCTQSLLRQRDERVLTTKASVFALVPCGVRTSPSSLLSSLQDHLERSRKNELSAPPHKTCVLILDDVSLPSDQDGTLAFLRHLLSNGAMYEPHTHAETLVSGIVFVGSVTEQPSRRRLASSERFVTRLVPLAFPELQASDMNKLLLDVGSWCVSSRNLSVDFAQMLPTLVKATMRLFISCNERFRVSPTRPHYLFRLDDMLQLTQAVARDCAATQFSDKTPLVRLWCHEATRTLADRLMSATDLALFSALLRDICTSSFAIAHETLFPNAVAAAAAANTVLRRASDDMQATTHRSSMLGAQQVTPVAAYLHANFLRITFVTLLPSTAYDEIDASDMVELLSATVAAELSKLTETLARPNAINNDVQLQLPFFIEHVVRLARVLRPPAGPAASYHSQHVLVWGPPGTGKATLSRLAAGIAGSAATYLNVQNPLFAVHKTWQRAINEALLRAAAHPTASVLVIKHALACHTPEDETTRDEYLVDMAELVCERYVPHFVTSSDLEALAPALRALAKSDNIFLDTQSSVEAYFAETLRRKLTFALVLTMPAHAPMTWQRHLQASYAHLFRHCHIHHVSTWPKDVLRAMVHTTCTDAGMADAELYLDAAEALFASAKAYETNACPLVPSRFVLHIASFARLWQSRVLANEERKAKLVAALDALRYLERLSTRVAQTVKGLTPEISRMSQVSQGINVGLETASQTLLSLQAQLSAEDDVRVAAVAKLESLQAAANCTLDAATTSVLDATRKLEGLNTQDMAELCSVHPMPPTLRYLLECMCRLLRLEPIETFDERDIETKLLDYTLPARHWRRARRHAEFTPACLAKLHPSGGPICAWARAIIQYKMTHVMLEPQYAHIKDAQVIVDGCEIKCAQLRRVVDAHVATMQATTTSRATTDTQVRELTTQLSDSTESSEKAQSLLSALVVFVSAWHQRRDECIEWGARLPAHALMATGLASYAGHVPAYGRHHLLVRWITLLSNLGLPSSLGLLTQTSHYATYDLLVESALLQRWVAKTVPMDDPISHENVAFLASAETYPLLIDPHEIAYAWVLAMTTDVYANETPYLVPPHNGSPEEFDKVQDDVFAAMQAGRPVLVRHTNLSTKSLLLPFLLAKRQASRLGNARPNFLTHKQSLLDFPTDWSLYLFTTDEAAPWLPAFATLTTPVYIELTPQIASDLFRSQVLGNASKHTLLHWQELKTSLHAAEHDASGWEDLCLSALAKAGDAILDDTAALLTWRHSYSDAVAKQVQLSYELSKATRLSVPLDVVRQRFVDLCLISDDLRHKSPRYGVSIAWLTHLLTSVLSAIGKSDAMAFLERITLTVYRTLHWGVCADDRTLLNLLFALRGMDGGDDDDVGRELDDMEERAKPSWAWCWSSQEEFRFLIAPQPAPRVETLPLRSPSWLPTSRWELLTSFGDILPKPLRRRLLASWMDDNLKVVWKSFYEAPKPWLMELPVPLSPLQRLCIVRALRPDQFGAEALAFVHSVVPSEWLAAAYSWSLGEMAAAASCATPLILSSQGHDALAAIKAAGTSAKVDVVLAAHSEPLERVLVATMKTGQWLVLRQVDTNPDWLETLHRAYHGLDIADVHWEFRLWLCVDATDRVPLSLAQRSVTRHMALGATFREHLFSCAYQLHAPLSSSVAPDIDATEALGSPTLASPEWLSLCFLHALLVARTQFGVHGFKGALCVTPRDFAIVVAHPSLDLESLVYGCNLYSSWDTAYVRLLLERYSSGQLKARLQRIIFAWTSPVERTASVRNLLRRRSSSAATSDMEGLLESVEAPNAGPLVPNNITSLPIIDNPVWFGLHASLVHDLYAALSIATRLESTYRYWLWRQFPPAIAAAAPPSQTRVEVLQYASLDKALDAASLDLDVAQKVFPLATTAPLHAILHAEVEILATIRDRLRTDVRRLQEALVDGAGVLPPALEPLHATVLRNEAPASWQHVANSGQTTWTGFQAHLMRQIQFFDDWVASGVVPDVHWLGAYLEPTRFLSAWSLHFAKSLNQPLHTIALEATIVSTVDRSAGGVYVDGVVLVGASWLPDATGVHTLQAPTPESATTGPLLLHFTPRTVPALNGLDGAASTVPLPLLRTVLSDAATAGVTEVVHLVYLPSTLSAADVLDRGVHLAIRDA</sequence>
<reference evidence="4 5" key="1">
    <citation type="journal article" date="2013" name="PLoS Genet.">
        <title>Distinctive expansion of potential virulence genes in the genome of the oomycete fish pathogen Saprolegnia parasitica.</title>
        <authorList>
            <person name="Jiang R.H."/>
            <person name="de Bruijn I."/>
            <person name="Haas B.J."/>
            <person name="Belmonte R."/>
            <person name="Lobach L."/>
            <person name="Christie J."/>
            <person name="van den Ackerveken G."/>
            <person name="Bottin A."/>
            <person name="Bulone V."/>
            <person name="Diaz-Moreno S.M."/>
            <person name="Dumas B."/>
            <person name="Fan L."/>
            <person name="Gaulin E."/>
            <person name="Govers F."/>
            <person name="Grenville-Briggs L.J."/>
            <person name="Horner N.R."/>
            <person name="Levin J.Z."/>
            <person name="Mammella M."/>
            <person name="Meijer H.J."/>
            <person name="Morris P."/>
            <person name="Nusbaum C."/>
            <person name="Oome S."/>
            <person name="Phillips A.J."/>
            <person name="van Rooyen D."/>
            <person name="Rzeszutek E."/>
            <person name="Saraiva M."/>
            <person name="Secombes C.J."/>
            <person name="Seidl M.F."/>
            <person name="Snel B."/>
            <person name="Stassen J.H."/>
            <person name="Sykes S."/>
            <person name="Tripathy S."/>
            <person name="van den Berg H."/>
            <person name="Vega-Arreguin J.C."/>
            <person name="Wawra S."/>
            <person name="Young S.K."/>
            <person name="Zeng Q."/>
            <person name="Dieguez-Uribeondo J."/>
            <person name="Russ C."/>
            <person name="Tyler B.M."/>
            <person name="van West P."/>
        </authorList>
    </citation>
    <scope>NUCLEOTIDE SEQUENCE [LARGE SCALE GENOMIC DNA]</scope>
    <source>
        <strain evidence="4 5">CBS 223.65</strain>
    </source>
</reference>
<organism evidence="4 5">
    <name type="scientific">Saprolegnia parasitica (strain CBS 223.65)</name>
    <dbReference type="NCBI Taxonomy" id="695850"/>
    <lineage>
        <taxon>Eukaryota</taxon>
        <taxon>Sar</taxon>
        <taxon>Stramenopiles</taxon>
        <taxon>Oomycota</taxon>
        <taxon>Saprolegniomycetes</taxon>
        <taxon>Saprolegniales</taxon>
        <taxon>Saprolegniaceae</taxon>
        <taxon>Saprolegnia</taxon>
    </lineage>
</organism>
<gene>
    <name evidence="4" type="ORF">SPRG_06946</name>
</gene>
<dbReference type="GO" id="GO:0045505">
    <property type="term" value="F:dynein intermediate chain binding"/>
    <property type="evidence" value="ECO:0007669"/>
    <property type="project" value="InterPro"/>
</dbReference>
<dbReference type="Pfam" id="PF12774">
    <property type="entry name" value="AAA_6"/>
    <property type="match status" value="1"/>
</dbReference>
<evidence type="ECO:0000259" key="3">
    <source>
        <dbReference type="SMART" id="SM00382"/>
    </source>
</evidence>
<protein>
    <recommendedName>
        <fullName evidence="3">AAA+ ATPase domain-containing protein</fullName>
    </recommendedName>
</protein>
<dbReference type="Gene3D" id="3.40.50.300">
    <property type="entry name" value="P-loop containing nucleotide triphosphate hydrolases"/>
    <property type="match status" value="6"/>
</dbReference>
<dbReference type="InterPro" id="IPR013602">
    <property type="entry name" value="Dynein_heavy_linker"/>
</dbReference>
<dbReference type="Gene3D" id="1.10.472.130">
    <property type="match status" value="1"/>
</dbReference>
<dbReference type="GO" id="GO:0007018">
    <property type="term" value="P:microtubule-based movement"/>
    <property type="evidence" value="ECO:0007669"/>
    <property type="project" value="InterPro"/>
</dbReference>
<keyword evidence="5" id="KW-1185">Reference proteome</keyword>
<dbReference type="GO" id="GO:0051959">
    <property type="term" value="F:dynein light intermediate chain binding"/>
    <property type="evidence" value="ECO:0007669"/>
    <property type="project" value="InterPro"/>
</dbReference>
<dbReference type="Pfam" id="PF12781">
    <property type="entry name" value="AAA_9"/>
    <property type="match status" value="1"/>
</dbReference>
<dbReference type="Gene3D" id="1.20.920.20">
    <property type="match status" value="1"/>
</dbReference>
<evidence type="ECO:0000256" key="2">
    <source>
        <dbReference type="SAM" id="MobiDB-lite"/>
    </source>
</evidence>
<dbReference type="Gene3D" id="1.20.1270.280">
    <property type="match status" value="1"/>
</dbReference>
<evidence type="ECO:0000313" key="5">
    <source>
        <dbReference type="Proteomes" id="UP000030745"/>
    </source>
</evidence>
<dbReference type="VEuPathDB" id="FungiDB:SPRG_06946"/>
<dbReference type="PANTHER" id="PTHR45703">
    <property type="entry name" value="DYNEIN HEAVY CHAIN"/>
    <property type="match status" value="1"/>
</dbReference>
<dbReference type="Gene3D" id="3.20.180.20">
    <property type="entry name" value="Dynein heavy chain, N-terminal domain 2"/>
    <property type="match status" value="1"/>
</dbReference>
<dbReference type="Pfam" id="PF03028">
    <property type="entry name" value="Dynein_heavy"/>
    <property type="match status" value="1"/>
</dbReference>
<dbReference type="SUPFAM" id="SSF52540">
    <property type="entry name" value="P-loop containing nucleoside triphosphate hydrolases"/>
    <property type="match status" value="4"/>
</dbReference>
<dbReference type="InterPro" id="IPR042222">
    <property type="entry name" value="Dynein_2_N"/>
</dbReference>
<dbReference type="InterPro" id="IPR004273">
    <property type="entry name" value="Dynein_heavy_D6_P-loop"/>
</dbReference>
<evidence type="ECO:0000313" key="4">
    <source>
        <dbReference type="EMBL" id="KDO27358.1"/>
    </source>
</evidence>
<evidence type="ECO:0000256" key="1">
    <source>
        <dbReference type="ARBA" id="ARBA00023054"/>
    </source>
</evidence>
<dbReference type="InterPro" id="IPR035706">
    <property type="entry name" value="AAA_9"/>
</dbReference>
<dbReference type="GO" id="GO:0008569">
    <property type="term" value="F:minus-end-directed microtubule motor activity"/>
    <property type="evidence" value="ECO:0007669"/>
    <property type="project" value="InterPro"/>
</dbReference>
<dbReference type="InterPro" id="IPR026983">
    <property type="entry name" value="DHC"/>
</dbReference>
<accession>A0A067CA40</accession>
<dbReference type="OrthoDB" id="5593012at2759"/>
<dbReference type="Pfam" id="PF22597">
    <property type="entry name" value="DYN_lid"/>
    <property type="match status" value="1"/>
</dbReference>
<dbReference type="GeneID" id="24129259"/>
<dbReference type="Proteomes" id="UP000030745">
    <property type="component" value="Unassembled WGS sequence"/>
</dbReference>
<dbReference type="PANTHER" id="PTHR45703:SF36">
    <property type="entry name" value="DYNEIN HEAVY CHAIN, CYTOPLASMIC"/>
    <property type="match status" value="1"/>
</dbReference>
<dbReference type="STRING" id="695850.A0A067CA40"/>
<dbReference type="Gene3D" id="1.20.920.30">
    <property type="match status" value="1"/>
</dbReference>
<dbReference type="Pfam" id="PF18199">
    <property type="entry name" value="Dynein_C"/>
    <property type="match status" value="1"/>
</dbReference>